<feature type="non-terminal residue" evidence="1">
    <location>
        <position position="1"/>
    </location>
</feature>
<dbReference type="EMBL" id="JABSTQ010007674">
    <property type="protein sequence ID" value="KAG0435376.1"/>
    <property type="molecule type" value="Genomic_DNA"/>
</dbReference>
<evidence type="ECO:0000313" key="1">
    <source>
        <dbReference type="EMBL" id="KAG0435376.1"/>
    </source>
</evidence>
<comment type="caution">
    <text evidence="1">The sequence shown here is derived from an EMBL/GenBank/DDBJ whole genome shotgun (WGS) entry which is preliminary data.</text>
</comment>
<gene>
    <name evidence="1" type="ORF">HPB47_018524</name>
</gene>
<keyword evidence="2" id="KW-1185">Reference proteome</keyword>
<organism evidence="1 2">
    <name type="scientific">Ixodes persulcatus</name>
    <name type="common">Taiga tick</name>
    <dbReference type="NCBI Taxonomy" id="34615"/>
    <lineage>
        <taxon>Eukaryota</taxon>
        <taxon>Metazoa</taxon>
        <taxon>Ecdysozoa</taxon>
        <taxon>Arthropoda</taxon>
        <taxon>Chelicerata</taxon>
        <taxon>Arachnida</taxon>
        <taxon>Acari</taxon>
        <taxon>Parasitiformes</taxon>
        <taxon>Ixodida</taxon>
        <taxon>Ixodoidea</taxon>
        <taxon>Ixodidae</taxon>
        <taxon>Ixodinae</taxon>
        <taxon>Ixodes</taxon>
    </lineage>
</organism>
<name>A0AC60QKI3_IXOPE</name>
<reference evidence="1 2" key="1">
    <citation type="journal article" date="2020" name="Cell">
        <title>Large-Scale Comparative Analyses of Tick Genomes Elucidate Their Genetic Diversity and Vector Capacities.</title>
        <authorList>
            <consortium name="Tick Genome and Microbiome Consortium (TIGMIC)"/>
            <person name="Jia N."/>
            <person name="Wang J."/>
            <person name="Shi W."/>
            <person name="Du L."/>
            <person name="Sun Y."/>
            <person name="Zhan W."/>
            <person name="Jiang J.F."/>
            <person name="Wang Q."/>
            <person name="Zhang B."/>
            <person name="Ji P."/>
            <person name="Bell-Sakyi L."/>
            <person name="Cui X.M."/>
            <person name="Yuan T.T."/>
            <person name="Jiang B.G."/>
            <person name="Yang W.F."/>
            <person name="Lam T.T."/>
            <person name="Chang Q.C."/>
            <person name="Ding S.J."/>
            <person name="Wang X.J."/>
            <person name="Zhu J.G."/>
            <person name="Ruan X.D."/>
            <person name="Zhao L."/>
            <person name="Wei J.T."/>
            <person name="Ye R.Z."/>
            <person name="Que T.C."/>
            <person name="Du C.H."/>
            <person name="Zhou Y.H."/>
            <person name="Cheng J.X."/>
            <person name="Dai P.F."/>
            <person name="Guo W.B."/>
            <person name="Han X.H."/>
            <person name="Huang E.J."/>
            <person name="Li L.F."/>
            <person name="Wei W."/>
            <person name="Gao Y.C."/>
            <person name="Liu J.Z."/>
            <person name="Shao H.Z."/>
            <person name="Wang X."/>
            <person name="Wang C.C."/>
            <person name="Yang T.C."/>
            <person name="Huo Q.B."/>
            <person name="Li W."/>
            <person name="Chen H.Y."/>
            <person name="Chen S.E."/>
            <person name="Zhou L.G."/>
            <person name="Ni X.B."/>
            <person name="Tian J.H."/>
            <person name="Sheng Y."/>
            <person name="Liu T."/>
            <person name="Pan Y.S."/>
            <person name="Xia L.Y."/>
            <person name="Li J."/>
            <person name="Zhao F."/>
            <person name="Cao W.C."/>
        </authorList>
    </citation>
    <scope>NUCLEOTIDE SEQUENCE [LARGE SCALE GENOMIC DNA]</scope>
    <source>
        <strain evidence="1">Iper-2018</strain>
    </source>
</reference>
<proteinExistence type="predicted"/>
<dbReference type="Proteomes" id="UP000805193">
    <property type="component" value="Unassembled WGS sequence"/>
</dbReference>
<accession>A0AC60QKI3</accession>
<protein>
    <submittedName>
        <fullName evidence="1">Uncharacterized protein</fullName>
    </submittedName>
</protein>
<feature type="non-terminal residue" evidence="1">
    <location>
        <position position="53"/>
    </location>
</feature>
<sequence>SCQKTRRLLCRTRTWRSVPGHGAVSDRGWECYKPRRRLLVFSKRSSFRGAVKP</sequence>
<evidence type="ECO:0000313" key="2">
    <source>
        <dbReference type="Proteomes" id="UP000805193"/>
    </source>
</evidence>